<dbReference type="EMBL" id="AMCI01001211">
    <property type="protein sequence ID" value="EJX06284.1"/>
    <property type="molecule type" value="Genomic_DNA"/>
</dbReference>
<protein>
    <submittedName>
        <fullName evidence="1">Uncharacterized protein</fullName>
    </submittedName>
</protein>
<evidence type="ECO:0000313" key="1">
    <source>
        <dbReference type="EMBL" id="EJX06284.1"/>
    </source>
</evidence>
<organism evidence="1">
    <name type="scientific">gut metagenome</name>
    <dbReference type="NCBI Taxonomy" id="749906"/>
    <lineage>
        <taxon>unclassified sequences</taxon>
        <taxon>metagenomes</taxon>
        <taxon>organismal metagenomes</taxon>
    </lineage>
</organism>
<accession>J9GGZ7</accession>
<gene>
    <name evidence="1" type="ORF">EVA_05608</name>
</gene>
<proteinExistence type="predicted"/>
<sequence>MTGGDGHMKWSEYYERYDDWQESTQYSRLASITDLGPESSPSSEITDCVQYVEEKTAIRLLKLALKNGVRFSGNEVADIVEYVTQDEKTVLSLFRTSDLTTYQAEDLERILACMGEEDSVLELIDDLCKTPLHFKDKDLISICEELEDNEYIEKLLLANQEKFSEEALNSLCDLEVDEEIIRKIAKKSGIPYFSPDEDDDFDYVAPPRQEKGLGFFGTIAAMSGIASGASHLFGKKKHNGTCDGDCAHCPPHYGYRYGRWYYGHGHMYGCEFGGNRGGGPD</sequence>
<dbReference type="AlphaFoldDB" id="J9GGZ7"/>
<reference evidence="1" key="1">
    <citation type="journal article" date="2012" name="PLoS ONE">
        <title>Gene sets for utilization of primary and secondary nutrition supplies in the distal gut of endangered iberian lynx.</title>
        <authorList>
            <person name="Alcaide M."/>
            <person name="Messina E."/>
            <person name="Richter M."/>
            <person name="Bargiela R."/>
            <person name="Peplies J."/>
            <person name="Huws S.A."/>
            <person name="Newbold C.J."/>
            <person name="Golyshin P.N."/>
            <person name="Simon M.A."/>
            <person name="Lopez G."/>
            <person name="Yakimov M.M."/>
            <person name="Ferrer M."/>
        </authorList>
    </citation>
    <scope>NUCLEOTIDE SEQUENCE</scope>
</reference>
<name>J9GGZ7_9ZZZZ</name>
<comment type="caution">
    <text evidence="1">The sequence shown here is derived from an EMBL/GenBank/DDBJ whole genome shotgun (WGS) entry which is preliminary data.</text>
</comment>